<gene>
    <name evidence="1" type="ORF">Pan241w_47340</name>
</gene>
<evidence type="ECO:0000313" key="1">
    <source>
        <dbReference type="EMBL" id="QDT44621.1"/>
    </source>
</evidence>
<dbReference type="Proteomes" id="UP000317171">
    <property type="component" value="Chromosome"/>
</dbReference>
<dbReference type="SUPFAM" id="SSF52172">
    <property type="entry name" value="CheY-like"/>
    <property type="match status" value="1"/>
</dbReference>
<keyword evidence="2" id="KW-1185">Reference proteome</keyword>
<organism evidence="1 2">
    <name type="scientific">Gimesia alba</name>
    <dbReference type="NCBI Taxonomy" id="2527973"/>
    <lineage>
        <taxon>Bacteria</taxon>
        <taxon>Pseudomonadati</taxon>
        <taxon>Planctomycetota</taxon>
        <taxon>Planctomycetia</taxon>
        <taxon>Planctomycetales</taxon>
        <taxon>Planctomycetaceae</taxon>
        <taxon>Gimesia</taxon>
    </lineage>
</organism>
<dbReference type="EMBL" id="CP036269">
    <property type="protein sequence ID" value="QDT44621.1"/>
    <property type="molecule type" value="Genomic_DNA"/>
</dbReference>
<dbReference type="OrthoDB" id="2990361at2"/>
<protein>
    <recommendedName>
        <fullName evidence="3">Response regulatory domain-containing protein</fullName>
    </recommendedName>
</protein>
<accession>A0A517RL66</accession>
<dbReference type="AlphaFoldDB" id="A0A517RL66"/>
<reference evidence="1 2" key="1">
    <citation type="submission" date="2019-02" db="EMBL/GenBank/DDBJ databases">
        <title>Deep-cultivation of Planctomycetes and their phenomic and genomic characterization uncovers novel biology.</title>
        <authorList>
            <person name="Wiegand S."/>
            <person name="Jogler M."/>
            <person name="Boedeker C."/>
            <person name="Pinto D."/>
            <person name="Vollmers J."/>
            <person name="Rivas-Marin E."/>
            <person name="Kohn T."/>
            <person name="Peeters S.H."/>
            <person name="Heuer A."/>
            <person name="Rast P."/>
            <person name="Oberbeckmann S."/>
            <person name="Bunk B."/>
            <person name="Jeske O."/>
            <person name="Meyerdierks A."/>
            <person name="Storesund J.E."/>
            <person name="Kallscheuer N."/>
            <person name="Luecker S."/>
            <person name="Lage O.M."/>
            <person name="Pohl T."/>
            <person name="Merkel B.J."/>
            <person name="Hornburger P."/>
            <person name="Mueller R.-W."/>
            <person name="Bruemmer F."/>
            <person name="Labrenz M."/>
            <person name="Spormann A.M."/>
            <person name="Op den Camp H."/>
            <person name="Overmann J."/>
            <person name="Amann R."/>
            <person name="Jetten M.S.M."/>
            <person name="Mascher T."/>
            <person name="Medema M.H."/>
            <person name="Devos D.P."/>
            <person name="Kaster A.-K."/>
            <person name="Ovreas L."/>
            <person name="Rohde M."/>
            <person name="Galperin M.Y."/>
            <person name="Jogler C."/>
        </authorList>
    </citation>
    <scope>NUCLEOTIDE SEQUENCE [LARGE SCALE GENOMIC DNA]</scope>
    <source>
        <strain evidence="1 2">Pan241w</strain>
    </source>
</reference>
<proteinExistence type="predicted"/>
<dbReference type="RefSeq" id="WP_145220224.1">
    <property type="nucleotide sequence ID" value="NZ_CP036269.1"/>
</dbReference>
<dbReference type="Gene3D" id="3.40.50.2300">
    <property type="match status" value="1"/>
</dbReference>
<dbReference type="KEGG" id="gaz:Pan241w_47340"/>
<name>A0A517RL66_9PLAN</name>
<evidence type="ECO:0008006" key="3">
    <source>
        <dbReference type="Google" id="ProtNLM"/>
    </source>
</evidence>
<evidence type="ECO:0000313" key="2">
    <source>
        <dbReference type="Proteomes" id="UP000317171"/>
    </source>
</evidence>
<dbReference type="InterPro" id="IPR011006">
    <property type="entry name" value="CheY-like_superfamily"/>
</dbReference>
<sequence length="94" mass="10725">MLTVIIEDDENKRKQLVNFVKELLPSSEITERRSYQSGLKEILGSTPDLVLLDMSMPTFDVTPKDKGGRTRAYAGRDILEEIDRRLLEGISKPF</sequence>